<reference evidence="1" key="1">
    <citation type="submission" date="2008-06" db="EMBL/GenBank/DDBJ databases">
        <title>Complete sequence of Pelodictyon phaeoclathratiforme BU-1.</title>
        <authorList>
            <consortium name="US DOE Joint Genome Institute"/>
            <person name="Lucas S."/>
            <person name="Copeland A."/>
            <person name="Lapidus A."/>
            <person name="Glavina del Rio T."/>
            <person name="Dalin E."/>
            <person name="Tice H."/>
            <person name="Bruce D."/>
            <person name="Goodwin L."/>
            <person name="Pitluck S."/>
            <person name="Schmutz J."/>
            <person name="Larimer F."/>
            <person name="Land M."/>
            <person name="Hauser L."/>
            <person name="Kyrpides N."/>
            <person name="Mikhailova N."/>
            <person name="Liu Z."/>
            <person name="Li T."/>
            <person name="Zhao F."/>
            <person name="Overmann J."/>
            <person name="Bryant D.A."/>
            <person name="Richardson P."/>
        </authorList>
    </citation>
    <scope>NUCLEOTIDE SEQUENCE [LARGE SCALE GENOMIC DNA]</scope>
    <source>
        <strain evidence="1">BU-1</strain>
    </source>
</reference>
<accession>B4SCQ8</accession>
<proteinExistence type="predicted"/>
<organism evidence="1 2">
    <name type="scientific">Pelodictyon phaeoclathratiforme (strain DSM 5477 / BU-1)</name>
    <dbReference type="NCBI Taxonomy" id="324925"/>
    <lineage>
        <taxon>Bacteria</taxon>
        <taxon>Pseudomonadati</taxon>
        <taxon>Chlorobiota</taxon>
        <taxon>Chlorobiia</taxon>
        <taxon>Chlorobiales</taxon>
        <taxon>Chlorobiaceae</taxon>
        <taxon>Chlorobium/Pelodictyon group</taxon>
        <taxon>Pelodictyon</taxon>
    </lineage>
</organism>
<dbReference type="eggNOG" id="ENOG502ZCFG">
    <property type="taxonomic scope" value="Bacteria"/>
</dbReference>
<evidence type="ECO:0000313" key="2">
    <source>
        <dbReference type="Proteomes" id="UP000002724"/>
    </source>
</evidence>
<keyword evidence="2" id="KW-1185">Reference proteome</keyword>
<name>B4SCQ8_PELPB</name>
<evidence type="ECO:0008006" key="3">
    <source>
        <dbReference type="Google" id="ProtNLM"/>
    </source>
</evidence>
<dbReference type="AlphaFoldDB" id="B4SCQ8"/>
<dbReference type="EMBL" id="CP001110">
    <property type="protein sequence ID" value="ACF44263.1"/>
    <property type="molecule type" value="Genomic_DNA"/>
</dbReference>
<dbReference type="Pfam" id="PF06727">
    <property type="entry name" value="DUF1207"/>
    <property type="match status" value="1"/>
</dbReference>
<evidence type="ECO:0000313" key="1">
    <source>
        <dbReference type="EMBL" id="ACF44263.1"/>
    </source>
</evidence>
<dbReference type="HOGENOM" id="CLU_1014919_0_0_10"/>
<protein>
    <recommendedName>
        <fullName evidence="3">DUF1207 domain-containing protein</fullName>
    </recommendedName>
</protein>
<dbReference type="Proteomes" id="UP000002724">
    <property type="component" value="Chromosome"/>
</dbReference>
<dbReference type="InterPro" id="IPR009599">
    <property type="entry name" value="DUF1207"/>
</dbReference>
<dbReference type="STRING" id="324925.Ppha_2056"/>
<sequence>MIFRPLTHQLFAMKSTRYLCRALFIITAVLLIPVKKGAAEPILNPTTKTLFKPLLADPSEPKIAVMPWLGDRYLQLDIGASADLYQSKNKKFAAGVDFATYSLLQRGDNFKFPVDAIDYLFGVNASWKKPISNDALPFDEFSGKVRISHISAHFEDGHYDADTHQWIQQSDWLGTIPFTYSREFVNLVVALSSPNHRIYAGYQYLYHTLPDGINPHSFQAGVELSTPGNTYLAADFKLLPIWQPSLEETKGHRGTWNVQAGRRLDDIGLKNVRVACNYFSGMSRQGMYFYRPESFSTIGVIVDL</sequence>
<dbReference type="KEGG" id="pph:Ppha_2056"/>
<gene>
    <name evidence="1" type="ordered locus">Ppha_2056</name>
</gene>